<comment type="subcellular location">
    <subcellularLocation>
        <location evidence="1">Cell outer membrane</location>
    </subcellularLocation>
</comment>
<dbReference type="EMBL" id="FTOR01000002">
    <property type="protein sequence ID" value="SIS99612.1"/>
    <property type="molecule type" value="Genomic_DNA"/>
</dbReference>
<evidence type="ECO:0000313" key="8">
    <source>
        <dbReference type="Proteomes" id="UP000186917"/>
    </source>
</evidence>
<organism evidence="7 8">
    <name type="scientific">Filimonas lacunae</name>
    <dbReference type="NCBI Taxonomy" id="477680"/>
    <lineage>
        <taxon>Bacteria</taxon>
        <taxon>Pseudomonadati</taxon>
        <taxon>Bacteroidota</taxon>
        <taxon>Chitinophagia</taxon>
        <taxon>Chitinophagales</taxon>
        <taxon>Chitinophagaceae</taxon>
        <taxon>Filimonas</taxon>
    </lineage>
</organism>
<keyword evidence="7" id="KW-0675">Receptor</keyword>
<feature type="signal peptide" evidence="4">
    <location>
        <begin position="1"/>
        <end position="21"/>
    </location>
</feature>
<dbReference type="InterPro" id="IPR012910">
    <property type="entry name" value="Plug_dom"/>
</dbReference>
<dbReference type="Gene3D" id="2.40.170.20">
    <property type="entry name" value="TonB-dependent receptor, beta-barrel domain"/>
    <property type="match status" value="1"/>
</dbReference>
<dbReference type="InterPro" id="IPR036942">
    <property type="entry name" value="Beta-barrel_TonB_sf"/>
</dbReference>
<keyword evidence="3" id="KW-0998">Cell outer membrane</keyword>
<dbReference type="KEGG" id="fln:FLA_2817"/>
<proteinExistence type="predicted"/>
<dbReference type="PANTHER" id="PTHR40980">
    <property type="entry name" value="PLUG DOMAIN-CONTAINING PROTEIN"/>
    <property type="match status" value="1"/>
</dbReference>
<dbReference type="PANTHER" id="PTHR40980:SF4">
    <property type="entry name" value="TONB-DEPENDENT RECEPTOR-LIKE BETA-BARREL DOMAIN-CONTAINING PROTEIN"/>
    <property type="match status" value="1"/>
</dbReference>
<dbReference type="STRING" id="477680.SAMN05421788_102567"/>
<evidence type="ECO:0000256" key="2">
    <source>
        <dbReference type="ARBA" id="ARBA00023136"/>
    </source>
</evidence>
<protein>
    <submittedName>
        <fullName evidence="7">Outer membrane receptor proteins, mostly Fe transport</fullName>
    </submittedName>
</protein>
<name>A0A173MH43_9BACT</name>
<evidence type="ECO:0000259" key="5">
    <source>
        <dbReference type="Pfam" id="PF07715"/>
    </source>
</evidence>
<evidence type="ECO:0000313" key="7">
    <source>
        <dbReference type="EMBL" id="SIS99612.1"/>
    </source>
</evidence>
<dbReference type="Gene3D" id="2.60.40.1120">
    <property type="entry name" value="Carboxypeptidase-like, regulatory domain"/>
    <property type="match status" value="1"/>
</dbReference>
<keyword evidence="4" id="KW-0732">Signal</keyword>
<dbReference type="InterPro" id="IPR037066">
    <property type="entry name" value="Plug_dom_sf"/>
</dbReference>
<evidence type="ECO:0000256" key="4">
    <source>
        <dbReference type="SAM" id="SignalP"/>
    </source>
</evidence>
<accession>A0A173MH43</accession>
<evidence type="ECO:0000256" key="3">
    <source>
        <dbReference type="ARBA" id="ARBA00023237"/>
    </source>
</evidence>
<dbReference type="Pfam" id="PF13620">
    <property type="entry name" value="CarboxypepD_reg"/>
    <property type="match status" value="1"/>
</dbReference>
<dbReference type="GO" id="GO:0009279">
    <property type="term" value="C:cell outer membrane"/>
    <property type="evidence" value="ECO:0007669"/>
    <property type="project" value="UniProtKB-SubCell"/>
</dbReference>
<dbReference type="Pfam" id="PF07715">
    <property type="entry name" value="Plug"/>
    <property type="match status" value="1"/>
</dbReference>
<dbReference type="Pfam" id="PF14905">
    <property type="entry name" value="OMP_b-brl_3"/>
    <property type="match status" value="1"/>
</dbReference>
<dbReference type="InterPro" id="IPR008969">
    <property type="entry name" value="CarboxyPept-like_regulatory"/>
</dbReference>
<evidence type="ECO:0000256" key="1">
    <source>
        <dbReference type="ARBA" id="ARBA00004442"/>
    </source>
</evidence>
<keyword evidence="2" id="KW-0472">Membrane</keyword>
<dbReference type="AlphaFoldDB" id="A0A173MH43"/>
<feature type="domain" description="Outer membrane protein beta-barrel" evidence="6">
    <location>
        <begin position="393"/>
        <end position="801"/>
    </location>
</feature>
<dbReference type="OrthoDB" id="606851at2"/>
<dbReference type="InterPro" id="IPR041700">
    <property type="entry name" value="OMP_b-brl_3"/>
</dbReference>
<keyword evidence="8" id="KW-1185">Reference proteome</keyword>
<sequence length="822" mass="91688">MAWLKPLLFLLIISCWHAVRAQKSVIRGTVYDQQNNKPVEYASIALLTARDSTVAGGTVTKANGAFELGRVRAGTFRLKISFVGYYTISTDVFTVAGNGVVNMGTITLQPADALLNEMKVTARQLPIATKIDKQTYKADQFNNAQGGTAIDVLKNLPSVSLNGEGAISVRGSSGFLVLVNGKPVITDAQTVLSQLPANSIQSIELITAPSAKYDPDGKGGIINIITKKGANDGITFTANIQGGLPSTTDHNNKEKPKRFGGDMALNYRHGKWDISAGGNYLRADVAGYREGDVYTKNLAANTITRLPSAGERSFDKYNYAARASVHFQADSSNAFAAGFMTGHRFQSRLADLVYNNSKADLSSGTVLYTNTYYNSNLQSKHGTFSLGSLDYTHTFRNKSTLATSALYEHANLYGDTKNRNLGYPQVQDTLQYVYNPYRNPINGYRLKVDYAQKTRTGKWESGYQFRYDTQDGQFDYFVTPDIAQPDAARFRGSATAKNTIHAVYSQYAGRFHQLEYNAGLRYEYATRSVLVSYEANPYQLHLSNLFPSAALLYPFRKGWQAKAGYSKRIQRTTNFELNPIPEREHSETLEQGDPNLLPEFIDLAELGIVHQFTSGNFFSNIYYQHIKNPIQRVNSVYADTILNRVFTNAGQARSLGIEAGASWQLNKWWNIYLGGNVYNYRIKGQLAILGVHSTVSNSNWIYSFNTNNSFKLGNTWTLQATVNYLSRRATAQGEDSYFLTPNTSLKKTFMNGRLAATLQWQNMDMGMKISNRQRISTWGADFYTTTNYIYETDVFLVNLSFHLNKNTSKSKLPGSEFGEKEF</sequence>
<dbReference type="Proteomes" id="UP000186917">
    <property type="component" value="Unassembled WGS sequence"/>
</dbReference>
<reference evidence="8" key="1">
    <citation type="submission" date="2017-01" db="EMBL/GenBank/DDBJ databases">
        <authorList>
            <person name="Varghese N."/>
            <person name="Submissions S."/>
        </authorList>
    </citation>
    <scope>NUCLEOTIDE SEQUENCE [LARGE SCALE GENOMIC DNA]</scope>
    <source>
        <strain evidence="8">DSM 21054</strain>
    </source>
</reference>
<feature type="chain" id="PRO_5030022955" evidence="4">
    <location>
        <begin position="22"/>
        <end position="822"/>
    </location>
</feature>
<dbReference type="Gene3D" id="2.170.130.10">
    <property type="entry name" value="TonB-dependent receptor, plug domain"/>
    <property type="match status" value="1"/>
</dbReference>
<evidence type="ECO:0000259" key="6">
    <source>
        <dbReference type="Pfam" id="PF14905"/>
    </source>
</evidence>
<gene>
    <name evidence="7" type="ORF">SAMN05421788_102567</name>
</gene>
<feature type="domain" description="TonB-dependent receptor plug" evidence="5">
    <location>
        <begin position="133"/>
        <end position="221"/>
    </location>
</feature>
<dbReference type="SUPFAM" id="SSF49464">
    <property type="entry name" value="Carboxypeptidase regulatory domain-like"/>
    <property type="match status" value="1"/>
</dbReference>
<dbReference type="SUPFAM" id="SSF56935">
    <property type="entry name" value="Porins"/>
    <property type="match status" value="1"/>
</dbReference>